<dbReference type="CDD" id="cd17502">
    <property type="entry name" value="MFS_Azr1_MDR_like"/>
    <property type="match status" value="1"/>
</dbReference>
<feature type="transmembrane region" description="Helical" evidence="5">
    <location>
        <begin position="189"/>
        <end position="209"/>
    </location>
</feature>
<feature type="transmembrane region" description="Helical" evidence="5">
    <location>
        <begin position="497"/>
        <end position="515"/>
    </location>
</feature>
<evidence type="ECO:0000256" key="3">
    <source>
        <dbReference type="ARBA" id="ARBA00022989"/>
    </source>
</evidence>
<dbReference type="Gene3D" id="1.20.1250.20">
    <property type="entry name" value="MFS general substrate transporter like domains"/>
    <property type="match status" value="1"/>
</dbReference>
<feature type="transmembrane region" description="Helical" evidence="5">
    <location>
        <begin position="70"/>
        <end position="88"/>
    </location>
</feature>
<reference evidence="7" key="1">
    <citation type="journal article" date="2020" name="Stud. Mycol.">
        <title>101 Dothideomycetes genomes: a test case for predicting lifestyles and emergence of pathogens.</title>
        <authorList>
            <person name="Haridas S."/>
            <person name="Albert R."/>
            <person name="Binder M."/>
            <person name="Bloem J."/>
            <person name="Labutti K."/>
            <person name="Salamov A."/>
            <person name="Andreopoulos B."/>
            <person name="Baker S."/>
            <person name="Barry K."/>
            <person name="Bills G."/>
            <person name="Bluhm B."/>
            <person name="Cannon C."/>
            <person name="Castanera R."/>
            <person name="Culley D."/>
            <person name="Daum C."/>
            <person name="Ezra D."/>
            <person name="Gonzalez J."/>
            <person name="Henrissat B."/>
            <person name="Kuo A."/>
            <person name="Liang C."/>
            <person name="Lipzen A."/>
            <person name="Lutzoni F."/>
            <person name="Magnuson J."/>
            <person name="Mondo S."/>
            <person name="Nolan M."/>
            <person name="Ohm R."/>
            <person name="Pangilinan J."/>
            <person name="Park H.-J."/>
            <person name="Ramirez L."/>
            <person name="Alfaro M."/>
            <person name="Sun H."/>
            <person name="Tritt A."/>
            <person name="Yoshinaga Y."/>
            <person name="Zwiers L.-H."/>
            <person name="Turgeon B."/>
            <person name="Goodwin S."/>
            <person name="Spatafora J."/>
            <person name="Crous P."/>
            <person name="Grigoriev I."/>
        </authorList>
    </citation>
    <scope>NUCLEOTIDE SEQUENCE</scope>
    <source>
        <strain evidence="7">CBS 113818</strain>
    </source>
</reference>
<feature type="transmembrane region" description="Helical" evidence="5">
    <location>
        <begin position="260"/>
        <end position="280"/>
    </location>
</feature>
<dbReference type="PANTHER" id="PTHR23501:SF198">
    <property type="entry name" value="AZOLE RESISTANCE PROTEIN 1-RELATED"/>
    <property type="match status" value="1"/>
</dbReference>
<evidence type="ECO:0000256" key="5">
    <source>
        <dbReference type="SAM" id="Phobius"/>
    </source>
</evidence>
<accession>A0A6A7AEJ9</accession>
<protein>
    <submittedName>
        <fullName evidence="7">MFS general substrate transporter</fullName>
    </submittedName>
</protein>
<feature type="transmembrane region" description="Helical" evidence="5">
    <location>
        <begin position="300"/>
        <end position="320"/>
    </location>
</feature>
<dbReference type="PROSITE" id="PS50850">
    <property type="entry name" value="MFS"/>
    <property type="match status" value="1"/>
</dbReference>
<gene>
    <name evidence="7" type="ORF">CC86DRAFT_401674</name>
</gene>
<dbReference type="Pfam" id="PF07690">
    <property type="entry name" value="MFS_1"/>
    <property type="match status" value="1"/>
</dbReference>
<evidence type="ECO:0000256" key="2">
    <source>
        <dbReference type="ARBA" id="ARBA00022692"/>
    </source>
</evidence>
<feature type="transmembrane region" description="Helical" evidence="5">
    <location>
        <begin position="131"/>
        <end position="151"/>
    </location>
</feature>
<dbReference type="FunFam" id="1.20.1250.20:FF:000196">
    <property type="entry name" value="MFS toxin efflux pump (AflT)"/>
    <property type="match status" value="1"/>
</dbReference>
<dbReference type="EMBL" id="MU006218">
    <property type="protein sequence ID" value="KAF2831119.1"/>
    <property type="molecule type" value="Genomic_DNA"/>
</dbReference>
<dbReference type="GO" id="GO:0005886">
    <property type="term" value="C:plasma membrane"/>
    <property type="evidence" value="ECO:0007669"/>
    <property type="project" value="TreeGrafter"/>
</dbReference>
<keyword evidence="4 5" id="KW-0472">Membrane</keyword>
<feature type="transmembrane region" description="Helical" evidence="5">
    <location>
        <begin position="157"/>
        <end position="177"/>
    </location>
</feature>
<feature type="transmembrane region" description="Helical" evidence="5">
    <location>
        <begin position="100"/>
        <end position="119"/>
    </location>
</feature>
<dbReference type="PRINTS" id="PR01036">
    <property type="entry name" value="TCRTETB"/>
</dbReference>
<dbReference type="Gene3D" id="1.20.1720.10">
    <property type="entry name" value="Multidrug resistance protein D"/>
    <property type="match status" value="1"/>
</dbReference>
<dbReference type="Proteomes" id="UP000799424">
    <property type="component" value="Unassembled WGS sequence"/>
</dbReference>
<evidence type="ECO:0000259" key="6">
    <source>
        <dbReference type="PROSITE" id="PS50850"/>
    </source>
</evidence>
<dbReference type="AlphaFoldDB" id="A0A6A7AEJ9"/>
<feature type="transmembrane region" description="Helical" evidence="5">
    <location>
        <begin position="358"/>
        <end position="380"/>
    </location>
</feature>
<dbReference type="PANTHER" id="PTHR23501">
    <property type="entry name" value="MAJOR FACILITATOR SUPERFAMILY"/>
    <property type="match status" value="1"/>
</dbReference>
<feature type="transmembrane region" description="Helical" evidence="5">
    <location>
        <begin position="332"/>
        <end position="352"/>
    </location>
</feature>
<feature type="transmembrane region" description="Helical" evidence="5">
    <location>
        <begin position="229"/>
        <end position="248"/>
    </location>
</feature>
<keyword evidence="2 5" id="KW-0812">Transmembrane</keyword>
<keyword evidence="8" id="KW-1185">Reference proteome</keyword>
<evidence type="ECO:0000313" key="7">
    <source>
        <dbReference type="EMBL" id="KAF2831119.1"/>
    </source>
</evidence>
<dbReference type="InterPro" id="IPR020846">
    <property type="entry name" value="MFS_dom"/>
</dbReference>
<evidence type="ECO:0000256" key="1">
    <source>
        <dbReference type="ARBA" id="ARBA00004141"/>
    </source>
</evidence>
<organism evidence="7 8">
    <name type="scientific">Ophiobolus disseminans</name>
    <dbReference type="NCBI Taxonomy" id="1469910"/>
    <lineage>
        <taxon>Eukaryota</taxon>
        <taxon>Fungi</taxon>
        <taxon>Dikarya</taxon>
        <taxon>Ascomycota</taxon>
        <taxon>Pezizomycotina</taxon>
        <taxon>Dothideomycetes</taxon>
        <taxon>Pleosporomycetidae</taxon>
        <taxon>Pleosporales</taxon>
        <taxon>Pleosporineae</taxon>
        <taxon>Phaeosphaeriaceae</taxon>
        <taxon>Ophiobolus</taxon>
    </lineage>
</organism>
<evidence type="ECO:0000313" key="8">
    <source>
        <dbReference type="Proteomes" id="UP000799424"/>
    </source>
</evidence>
<feature type="transmembrane region" description="Helical" evidence="5">
    <location>
        <begin position="35"/>
        <end position="58"/>
    </location>
</feature>
<feature type="transmembrane region" description="Helical" evidence="5">
    <location>
        <begin position="420"/>
        <end position="442"/>
    </location>
</feature>
<sequence>METKSPNDDHCNSRLTEEIKELTVPSYPTPGRLTIIALTCSISGFLSGLDQTILATAIPQITNDFHTLNGIAWWTSSYLLTSATFQLVYGRCNTLFPVKFVYMSANALFALGSLICTVAPNSVALIAGRAIAGVGVAGIMSGNVLIIAASAPLARRASLTGMMFAFLGLASLVGPFIGGVLTDRATWRWCFGINLPISAMVIASTALFVNTPLPPRAQTMTLSEKIRHFNVPGTALLTLSFFCLIFALQRGASDSWRDHAVIALLVLFVVLFAAFGLWTYMSGQGIEPPLRYRDVWFTSIYAGCVSGGMFVPITYMPVWFQAVIGASAIRSGVMITPLIAAFVAMSIISGVTTEHVSYYNPAMLLGVVLSAVGGGLMATLKPLATQSMWVGYQMLYGFGAGAGVPPPMLVIQTVLPEEDIPMGVAIVSLSQMLWSAVVVAIAQPIFEGELKSALRHKLPGINIETQINAGARELAKTYPPEQLETVISAYSDAIVKVFHITVALSCVAFPCALLIRWKSMTSKTDAATPGEQESEKVRP</sequence>
<dbReference type="OrthoDB" id="10021397at2759"/>
<dbReference type="GO" id="GO:0022857">
    <property type="term" value="F:transmembrane transporter activity"/>
    <property type="evidence" value="ECO:0007669"/>
    <property type="project" value="InterPro"/>
</dbReference>
<evidence type="ECO:0000256" key="4">
    <source>
        <dbReference type="ARBA" id="ARBA00023136"/>
    </source>
</evidence>
<comment type="subcellular location">
    <subcellularLocation>
        <location evidence="1">Membrane</location>
        <topology evidence="1">Multi-pass membrane protein</topology>
    </subcellularLocation>
</comment>
<dbReference type="InterPro" id="IPR011701">
    <property type="entry name" value="MFS"/>
</dbReference>
<keyword evidence="3 5" id="KW-1133">Transmembrane helix</keyword>
<proteinExistence type="predicted"/>
<dbReference type="SUPFAM" id="SSF103473">
    <property type="entry name" value="MFS general substrate transporter"/>
    <property type="match status" value="1"/>
</dbReference>
<feature type="domain" description="Major facilitator superfamily (MFS) profile" evidence="6">
    <location>
        <begin position="36"/>
        <end position="520"/>
    </location>
</feature>
<name>A0A6A7AEJ9_9PLEO</name>
<dbReference type="InterPro" id="IPR036259">
    <property type="entry name" value="MFS_trans_sf"/>
</dbReference>
<feature type="transmembrane region" description="Helical" evidence="5">
    <location>
        <begin position="392"/>
        <end position="414"/>
    </location>
</feature>